<dbReference type="AlphaFoldDB" id="A0AAP5QAJ6"/>
<comment type="caution">
    <text evidence="7">The sequence shown here is derived from an EMBL/GenBank/DDBJ whole genome shotgun (WGS) entry which is preliminary data.</text>
</comment>
<keyword evidence="2" id="KW-0479">Metal-binding</keyword>
<evidence type="ECO:0000256" key="1">
    <source>
        <dbReference type="ARBA" id="ARBA00004418"/>
    </source>
</evidence>
<feature type="chain" id="PRO_5043053180" evidence="5">
    <location>
        <begin position="22"/>
        <end position="162"/>
    </location>
</feature>
<evidence type="ECO:0000256" key="5">
    <source>
        <dbReference type="SAM" id="SignalP"/>
    </source>
</evidence>
<dbReference type="InterPro" id="IPR000923">
    <property type="entry name" value="BlueCu_1"/>
</dbReference>
<proteinExistence type="predicted"/>
<feature type="domain" description="Blue (type 1) copper" evidence="6">
    <location>
        <begin position="43"/>
        <end position="149"/>
    </location>
</feature>
<gene>
    <name evidence="7" type="ORF">ParKJ_22145</name>
</gene>
<evidence type="ECO:0000313" key="8">
    <source>
        <dbReference type="Proteomes" id="UP001246473"/>
    </source>
</evidence>
<evidence type="ECO:0000313" key="7">
    <source>
        <dbReference type="EMBL" id="MDT8840130.1"/>
    </source>
</evidence>
<accession>A0AAP5QAJ6</accession>
<dbReference type="CDD" id="cd04211">
    <property type="entry name" value="Cupredoxin_like_2"/>
    <property type="match status" value="1"/>
</dbReference>
<organism evidence="7 8">
    <name type="scientific">Paraburkholderia fungorum</name>
    <dbReference type="NCBI Taxonomy" id="134537"/>
    <lineage>
        <taxon>Bacteria</taxon>
        <taxon>Pseudomonadati</taxon>
        <taxon>Pseudomonadota</taxon>
        <taxon>Betaproteobacteria</taxon>
        <taxon>Burkholderiales</taxon>
        <taxon>Burkholderiaceae</taxon>
        <taxon>Paraburkholderia</taxon>
    </lineage>
</organism>
<dbReference type="SUPFAM" id="SSF49503">
    <property type="entry name" value="Cupredoxins"/>
    <property type="match status" value="1"/>
</dbReference>
<dbReference type="InterPro" id="IPR050845">
    <property type="entry name" value="Cu-binding_ET"/>
</dbReference>
<protein>
    <submittedName>
        <fullName evidence="7">Cupredoxin family protein</fullName>
    </submittedName>
</protein>
<evidence type="ECO:0000256" key="3">
    <source>
        <dbReference type="ARBA" id="ARBA00022764"/>
    </source>
</evidence>
<name>A0AAP5QAJ6_9BURK</name>
<dbReference type="PANTHER" id="PTHR38439:SF3">
    <property type="entry name" value="COPPER-RESISTANT CUPROPROTEIN COPI"/>
    <property type="match status" value="1"/>
</dbReference>
<keyword evidence="3" id="KW-0574">Periplasm</keyword>
<evidence type="ECO:0000256" key="4">
    <source>
        <dbReference type="ARBA" id="ARBA00023008"/>
    </source>
</evidence>
<dbReference type="GO" id="GO:0005507">
    <property type="term" value="F:copper ion binding"/>
    <property type="evidence" value="ECO:0007669"/>
    <property type="project" value="InterPro"/>
</dbReference>
<dbReference type="InterPro" id="IPR008972">
    <property type="entry name" value="Cupredoxin"/>
</dbReference>
<evidence type="ECO:0000256" key="2">
    <source>
        <dbReference type="ARBA" id="ARBA00022723"/>
    </source>
</evidence>
<sequence length="162" mass="17555">MKFVLLTSAMFLCVASSAAYSHGDDETFPVGKPGNAANVTRTVNVEMSDMMRFSPSQLTVKRGETVKFVVKNTGKIRHEMMLGTEAGLKEHAALMRKFPEMEHAEANAVTVNAGKSAQVIWQFSKTGVVDFACLEPGHYEAGMVGRIAVREGGSTDKEIAAR</sequence>
<keyword evidence="4" id="KW-0186">Copper</keyword>
<evidence type="ECO:0000259" key="6">
    <source>
        <dbReference type="Pfam" id="PF00127"/>
    </source>
</evidence>
<dbReference type="Pfam" id="PF00127">
    <property type="entry name" value="Copper-bind"/>
    <property type="match status" value="1"/>
</dbReference>
<dbReference type="RefSeq" id="WP_315697012.1">
    <property type="nucleotide sequence ID" value="NZ_JANSLM010000008.1"/>
</dbReference>
<dbReference type="PANTHER" id="PTHR38439">
    <property type="entry name" value="AURACYANIN-B"/>
    <property type="match status" value="1"/>
</dbReference>
<dbReference type="GO" id="GO:0009055">
    <property type="term" value="F:electron transfer activity"/>
    <property type="evidence" value="ECO:0007669"/>
    <property type="project" value="InterPro"/>
</dbReference>
<dbReference type="EMBL" id="JANSLM010000008">
    <property type="protein sequence ID" value="MDT8840130.1"/>
    <property type="molecule type" value="Genomic_DNA"/>
</dbReference>
<dbReference type="Gene3D" id="2.60.40.420">
    <property type="entry name" value="Cupredoxins - blue copper proteins"/>
    <property type="match status" value="1"/>
</dbReference>
<comment type="subcellular location">
    <subcellularLocation>
        <location evidence="1">Periplasm</location>
    </subcellularLocation>
</comment>
<dbReference type="Proteomes" id="UP001246473">
    <property type="component" value="Unassembled WGS sequence"/>
</dbReference>
<dbReference type="GO" id="GO:0042597">
    <property type="term" value="C:periplasmic space"/>
    <property type="evidence" value="ECO:0007669"/>
    <property type="project" value="UniProtKB-SubCell"/>
</dbReference>
<keyword evidence="5" id="KW-0732">Signal</keyword>
<feature type="signal peptide" evidence="5">
    <location>
        <begin position="1"/>
        <end position="21"/>
    </location>
</feature>
<reference evidence="7" key="1">
    <citation type="submission" date="2022-08" db="EMBL/GenBank/DDBJ databases">
        <authorList>
            <person name="Kim S.-J."/>
        </authorList>
    </citation>
    <scope>NUCLEOTIDE SEQUENCE</scope>
    <source>
        <strain evidence="7">KJ</strain>
    </source>
</reference>